<proteinExistence type="predicted"/>
<evidence type="ECO:0000313" key="2">
    <source>
        <dbReference type="EMBL" id="VDM54172.1"/>
    </source>
</evidence>
<accession>A0A0R3PER3</accession>
<feature type="transmembrane region" description="Helical" evidence="1">
    <location>
        <begin position="47"/>
        <end position="67"/>
    </location>
</feature>
<evidence type="ECO:0000313" key="3">
    <source>
        <dbReference type="Proteomes" id="UP000267027"/>
    </source>
</evidence>
<evidence type="ECO:0000313" key="4">
    <source>
        <dbReference type="WBParaSite" id="ACOC_0000258601-mRNA-1"/>
    </source>
</evidence>
<dbReference type="AlphaFoldDB" id="A0A0R3PER3"/>
<dbReference type="OrthoDB" id="66620at2759"/>
<protein>
    <submittedName>
        <fullName evidence="2 4">Uncharacterized protein</fullName>
    </submittedName>
</protein>
<keyword evidence="1" id="KW-1133">Transmembrane helix</keyword>
<dbReference type="Proteomes" id="UP000267027">
    <property type="component" value="Unassembled WGS sequence"/>
</dbReference>
<keyword evidence="3" id="KW-1185">Reference proteome</keyword>
<dbReference type="EMBL" id="UYYA01000547">
    <property type="protein sequence ID" value="VDM54172.1"/>
    <property type="molecule type" value="Genomic_DNA"/>
</dbReference>
<dbReference type="WBParaSite" id="ACOC_0000258601-mRNA-1">
    <property type="protein sequence ID" value="ACOC_0000258601-mRNA-1"/>
    <property type="gene ID" value="ACOC_0000258601"/>
</dbReference>
<name>A0A0R3PER3_ANGCS</name>
<keyword evidence="1" id="KW-0472">Membrane</keyword>
<organism evidence="4">
    <name type="scientific">Angiostrongylus costaricensis</name>
    <name type="common">Nematode worm</name>
    <dbReference type="NCBI Taxonomy" id="334426"/>
    <lineage>
        <taxon>Eukaryota</taxon>
        <taxon>Metazoa</taxon>
        <taxon>Ecdysozoa</taxon>
        <taxon>Nematoda</taxon>
        <taxon>Chromadorea</taxon>
        <taxon>Rhabditida</taxon>
        <taxon>Rhabditina</taxon>
        <taxon>Rhabditomorpha</taxon>
        <taxon>Strongyloidea</taxon>
        <taxon>Metastrongylidae</taxon>
        <taxon>Angiostrongylus</taxon>
    </lineage>
</organism>
<gene>
    <name evidence="2" type="ORF">ACOC_LOCUS2587</name>
</gene>
<evidence type="ECO:0000256" key="1">
    <source>
        <dbReference type="SAM" id="Phobius"/>
    </source>
</evidence>
<reference evidence="2 3" key="2">
    <citation type="submission" date="2018-11" db="EMBL/GenBank/DDBJ databases">
        <authorList>
            <consortium name="Pathogen Informatics"/>
        </authorList>
    </citation>
    <scope>NUCLEOTIDE SEQUENCE [LARGE SCALE GENOMIC DNA]</scope>
    <source>
        <strain evidence="2 3">Costa Rica</strain>
    </source>
</reference>
<reference evidence="4" key="1">
    <citation type="submission" date="2017-02" db="UniProtKB">
        <authorList>
            <consortium name="WormBaseParasite"/>
        </authorList>
    </citation>
    <scope>IDENTIFICATION</scope>
</reference>
<sequence>MELLQNAFMAMFLGLLYFHTKLNQIQTYMPNEFLLLVREYHDGNYLVLAYQLAKIGPIFGLLSLLSFERNFTNSFFTIIQ</sequence>
<keyword evidence="1" id="KW-0812">Transmembrane</keyword>